<sequence>MPGAAHVIAEAEAARDEDDAPPKPERIALFMPSAMPRGSDPLRGCTRGLLEMEAKLRVAQCDNSLVKLRSQLHAKRHLIYFRNEHRVEALATRYRRGRRALIALKGEEYMPQFRKLRKEDLVLDGDAGESDAAASKKLAMIGSGKGARAPRNAPGTSKKVMSWIWTAPGVLDDAEERLHESVRVEWARACARKNRWEEEVMTLREEMRRCLRHLGWQARWWREHAALREDVSQGTGAGLRAYALKQASWHDRLAWFFESKWKMPVLAAAQHLVALETAAEQEGADLDQFFTQHTTVVPSID</sequence>
<accession>A0AAD7ICU2</accession>
<dbReference type="EMBL" id="JARJLG010000134">
    <property type="protein sequence ID" value="KAJ7739034.1"/>
    <property type="molecule type" value="Genomic_DNA"/>
</dbReference>
<proteinExistence type="predicted"/>
<name>A0AAD7ICU2_9AGAR</name>
<organism evidence="1 2">
    <name type="scientific">Mycena maculata</name>
    <dbReference type="NCBI Taxonomy" id="230809"/>
    <lineage>
        <taxon>Eukaryota</taxon>
        <taxon>Fungi</taxon>
        <taxon>Dikarya</taxon>
        <taxon>Basidiomycota</taxon>
        <taxon>Agaricomycotina</taxon>
        <taxon>Agaricomycetes</taxon>
        <taxon>Agaricomycetidae</taxon>
        <taxon>Agaricales</taxon>
        <taxon>Marasmiineae</taxon>
        <taxon>Mycenaceae</taxon>
        <taxon>Mycena</taxon>
    </lineage>
</organism>
<reference evidence="1" key="1">
    <citation type="submission" date="2023-03" db="EMBL/GenBank/DDBJ databases">
        <title>Massive genome expansion in bonnet fungi (Mycena s.s.) driven by repeated elements and novel gene families across ecological guilds.</title>
        <authorList>
            <consortium name="Lawrence Berkeley National Laboratory"/>
            <person name="Harder C.B."/>
            <person name="Miyauchi S."/>
            <person name="Viragh M."/>
            <person name="Kuo A."/>
            <person name="Thoen E."/>
            <person name="Andreopoulos B."/>
            <person name="Lu D."/>
            <person name="Skrede I."/>
            <person name="Drula E."/>
            <person name="Henrissat B."/>
            <person name="Morin E."/>
            <person name="Kohler A."/>
            <person name="Barry K."/>
            <person name="LaButti K."/>
            <person name="Morin E."/>
            <person name="Salamov A."/>
            <person name="Lipzen A."/>
            <person name="Mereny Z."/>
            <person name="Hegedus B."/>
            <person name="Baldrian P."/>
            <person name="Stursova M."/>
            <person name="Weitz H."/>
            <person name="Taylor A."/>
            <person name="Grigoriev I.V."/>
            <person name="Nagy L.G."/>
            <person name="Martin F."/>
            <person name="Kauserud H."/>
        </authorList>
    </citation>
    <scope>NUCLEOTIDE SEQUENCE</scope>
    <source>
        <strain evidence="1">CBHHK188m</strain>
    </source>
</reference>
<dbReference type="Proteomes" id="UP001215280">
    <property type="component" value="Unassembled WGS sequence"/>
</dbReference>
<dbReference type="AlphaFoldDB" id="A0AAD7ICU2"/>
<protein>
    <submittedName>
        <fullName evidence="1">Uncharacterized protein</fullName>
    </submittedName>
</protein>
<evidence type="ECO:0000313" key="2">
    <source>
        <dbReference type="Proteomes" id="UP001215280"/>
    </source>
</evidence>
<evidence type="ECO:0000313" key="1">
    <source>
        <dbReference type="EMBL" id="KAJ7739034.1"/>
    </source>
</evidence>
<gene>
    <name evidence="1" type="ORF">DFH07DRAFT_752337</name>
</gene>
<comment type="caution">
    <text evidence="1">The sequence shown here is derived from an EMBL/GenBank/DDBJ whole genome shotgun (WGS) entry which is preliminary data.</text>
</comment>
<keyword evidence="2" id="KW-1185">Reference proteome</keyword>